<organism evidence="1 2">
    <name type="scientific">candidate division WWE3 bacterium RIFCSPLOWO2_01_FULL_53_14</name>
    <dbReference type="NCBI Taxonomy" id="1802628"/>
    <lineage>
        <taxon>Bacteria</taxon>
        <taxon>Katanobacteria</taxon>
    </lineage>
</organism>
<dbReference type="EMBL" id="MEVL01000032">
    <property type="protein sequence ID" value="OGC59855.1"/>
    <property type="molecule type" value="Genomic_DNA"/>
</dbReference>
<protein>
    <submittedName>
        <fullName evidence="1">Uncharacterized protein</fullName>
    </submittedName>
</protein>
<dbReference type="Proteomes" id="UP000176967">
    <property type="component" value="Unassembled WGS sequence"/>
</dbReference>
<dbReference type="AlphaFoldDB" id="A0A1F4VS24"/>
<sequence>MSQPALGIRSEAMTPLKVTVSAAVFPMVMAEELTSRVVPSAMVSVPEVKLSEVSDRRNWRESRRSRVSALAAEIERVDSSISIVVRQLAQVPTSLSRSR</sequence>
<evidence type="ECO:0000313" key="2">
    <source>
        <dbReference type="Proteomes" id="UP000176967"/>
    </source>
</evidence>
<evidence type="ECO:0000313" key="1">
    <source>
        <dbReference type="EMBL" id="OGC59855.1"/>
    </source>
</evidence>
<gene>
    <name evidence="1" type="ORF">A2890_01555</name>
</gene>
<reference evidence="1 2" key="1">
    <citation type="journal article" date="2016" name="Nat. Commun.">
        <title>Thousands of microbial genomes shed light on interconnected biogeochemical processes in an aquifer system.</title>
        <authorList>
            <person name="Anantharaman K."/>
            <person name="Brown C.T."/>
            <person name="Hug L.A."/>
            <person name="Sharon I."/>
            <person name="Castelle C.J."/>
            <person name="Probst A.J."/>
            <person name="Thomas B.C."/>
            <person name="Singh A."/>
            <person name="Wilkins M.J."/>
            <person name="Karaoz U."/>
            <person name="Brodie E.L."/>
            <person name="Williams K.H."/>
            <person name="Hubbard S.S."/>
            <person name="Banfield J.F."/>
        </authorList>
    </citation>
    <scope>NUCLEOTIDE SEQUENCE [LARGE SCALE GENOMIC DNA]</scope>
</reference>
<proteinExistence type="predicted"/>
<accession>A0A1F4VS24</accession>
<comment type="caution">
    <text evidence="1">The sequence shown here is derived from an EMBL/GenBank/DDBJ whole genome shotgun (WGS) entry which is preliminary data.</text>
</comment>
<name>A0A1F4VS24_UNCKA</name>